<dbReference type="EMBL" id="JBJUIK010000011">
    <property type="protein sequence ID" value="KAL3511592.1"/>
    <property type="molecule type" value="Genomic_DNA"/>
</dbReference>
<reference evidence="2 3" key="1">
    <citation type="submission" date="2024-11" db="EMBL/GenBank/DDBJ databases">
        <title>A near-complete genome assembly of Cinchona calisaya.</title>
        <authorList>
            <person name="Lian D.C."/>
            <person name="Zhao X.W."/>
            <person name="Wei L."/>
        </authorList>
    </citation>
    <scope>NUCLEOTIDE SEQUENCE [LARGE SCALE GENOMIC DNA]</scope>
    <source>
        <tissue evidence="2">Nenye</tissue>
    </source>
</reference>
<organism evidence="2 3">
    <name type="scientific">Cinchona calisaya</name>
    <dbReference type="NCBI Taxonomy" id="153742"/>
    <lineage>
        <taxon>Eukaryota</taxon>
        <taxon>Viridiplantae</taxon>
        <taxon>Streptophyta</taxon>
        <taxon>Embryophyta</taxon>
        <taxon>Tracheophyta</taxon>
        <taxon>Spermatophyta</taxon>
        <taxon>Magnoliopsida</taxon>
        <taxon>eudicotyledons</taxon>
        <taxon>Gunneridae</taxon>
        <taxon>Pentapetalae</taxon>
        <taxon>asterids</taxon>
        <taxon>lamiids</taxon>
        <taxon>Gentianales</taxon>
        <taxon>Rubiaceae</taxon>
        <taxon>Cinchonoideae</taxon>
        <taxon>Cinchoneae</taxon>
        <taxon>Cinchona</taxon>
    </lineage>
</organism>
<keyword evidence="1" id="KW-0812">Transmembrane</keyword>
<sequence length="108" mass="12461">MPSFDLFLILNGLLLTNYLDRWSIQYGFSNTRGCNWLRSFAFSGWRIIAISPTSLLFHYLSIEKEQQPTAFAVNFFFSIPTLPLNLLLPMIPSIKILFSCVSLFLLFT</sequence>
<keyword evidence="3" id="KW-1185">Reference proteome</keyword>
<keyword evidence="1" id="KW-0472">Membrane</keyword>
<name>A0ABD2Z0G3_9GENT</name>
<dbReference type="Proteomes" id="UP001630127">
    <property type="component" value="Unassembled WGS sequence"/>
</dbReference>
<gene>
    <name evidence="2" type="ORF">ACH5RR_024309</name>
</gene>
<accession>A0ABD2Z0G3</accession>
<dbReference type="AlphaFoldDB" id="A0ABD2Z0G3"/>
<feature type="transmembrane region" description="Helical" evidence="1">
    <location>
        <begin position="86"/>
        <end position="107"/>
    </location>
</feature>
<keyword evidence="1" id="KW-1133">Transmembrane helix</keyword>
<evidence type="ECO:0000313" key="3">
    <source>
        <dbReference type="Proteomes" id="UP001630127"/>
    </source>
</evidence>
<proteinExistence type="predicted"/>
<protein>
    <submittedName>
        <fullName evidence="2">Uncharacterized protein</fullName>
    </submittedName>
</protein>
<evidence type="ECO:0000313" key="2">
    <source>
        <dbReference type="EMBL" id="KAL3511592.1"/>
    </source>
</evidence>
<evidence type="ECO:0000256" key="1">
    <source>
        <dbReference type="SAM" id="Phobius"/>
    </source>
</evidence>
<comment type="caution">
    <text evidence="2">The sequence shown here is derived from an EMBL/GenBank/DDBJ whole genome shotgun (WGS) entry which is preliminary data.</text>
</comment>